<dbReference type="Proteomes" id="UP000321378">
    <property type="component" value="Chromosome"/>
</dbReference>
<dbReference type="GO" id="GO:0009007">
    <property type="term" value="F:site-specific DNA-methyltransferase (adenine-specific) activity"/>
    <property type="evidence" value="ECO:0007669"/>
    <property type="project" value="UniProtKB-EC"/>
</dbReference>
<dbReference type="Gene3D" id="3.40.50.150">
    <property type="entry name" value="Vaccinia Virus protein VP39"/>
    <property type="match status" value="1"/>
</dbReference>
<dbReference type="InterPro" id="IPR014001">
    <property type="entry name" value="Helicase_ATP-bd"/>
</dbReference>
<dbReference type="CDD" id="cd02440">
    <property type="entry name" value="AdoMet_MTases"/>
    <property type="match status" value="1"/>
</dbReference>
<keyword evidence="1" id="KW-0175">Coiled coil</keyword>
<dbReference type="PANTHER" id="PTHR41313:SF1">
    <property type="entry name" value="DNA METHYLASE ADENINE-SPECIFIC DOMAIN-CONTAINING PROTEIN"/>
    <property type="match status" value="1"/>
</dbReference>
<feature type="coiled-coil region" evidence="1">
    <location>
        <begin position="1431"/>
        <end position="1478"/>
    </location>
</feature>
<sequence length="1863" mass="215540">MGYKIQNVLEDAHKKVNENFSEYINYLHVMGNNYKYSAMEQLNIFFIRPEAVACAEYDFWKENFNRVVERNQKGIPVYNIKNGKKNVRYIFDVTQTVSLDKGNDEKPKLWEFNNRTHKDVFERMTGKSDFEEAQMELINQTMLENSKLDTFNYKDTEVLESFIKKSVLIVLDQRMGIKKKNIFNEKEKEIYSLFSDFRTMELISSEISNVAKKVLIKVSKEIQKINDEKTLEENSKIGYDIENEKNEEELEYAEKDDKWERISDRERDIHPNSEGNILRAGGRNLQNGIDGQEISSVDSESGRRGNRLEQAQLLGTSENEISGRRKIGIFEKSSNDGRSYETSAFSSEGSGGILGNRKTQNDESYGINRRIKRKRSNGMGRTYEQPTLFSQRNNLQSDNLQVKNNDIITQKNIDDVLKSYNKAEAIYNFFQDNSSKEDRINYLKQEYGIGGFSIPERGDFIDDAFYTSQNMKLYKNHFSDNEVKIVLSWDKIEKRIQELINENQYFIPEKEKENVIENDEIIYPYINERNIENDISKNFKITEEIQAEKLLPSERLNNNIEAIKVLKNLNEREATDDEKIILSKYVGWGGLADVFDENKGGQWEEARNFLKENLTQEEYSNAKTSTLTAFYTPKIVIDSIYQGIQQLGFEGGNILEPSCGVGNFIGNLPDELEKSKIYGVELDSISGNIAKKLYPESNIQVKGFEKAEFSNNSFDVVIGNVPFGDFKVMDREYDKQNFMIHDYFIAKSLDKVKKGGIIAFITSSGTLDKKDDSVRKYIGERAELLGAIRLPNDTFKGIAGTEVTSDIVFLKKRENINKEEQDWYKVKSDSEGFMYNEYFVNNPDMILGKMKEVSGRFGKTLTCIPKENVNLKNELQRATGNIKGSYEKTQIEEKETVITVTDEDSKIRNFSFVKKDNDIYFKENNEMILQNLSDRDKDKIAKYIELTSSLRKVIQIQKDNETDDELKIEQEKLNRIYDGFVNKYGYLNSRANLRLFNEDSNYSLLSSIEIFDEHGNFKKKGDIFSKRTIKQSKIIDKVDTPQEALILSVSQKAKIDFEYMENLTGMKQDELINSLKGEIFLNINQDFQQEFQYVTQDEYLSGNIRGKIKYIDEFNSLPDEEKNGISTEILNFQKEKLQEVMPKSLEASEINVRIGATWVPKKYVKDFILETLKTPAYKSSYIKVHYSEYTSEWRIENKNMDNDNPLAVMTFGTERANAYKLIEDALNLRDTKIFDYETDSEGKRIAILNKKETMLAGQKQDIIKQAFKDWIFRDLERRNELTEIYNEKFNSIRLREYDGSHLTFNGINPEIKLRPHQLNAVARTLYGGNTLLAHVVGAGKTFEMVASAMESKRLGLATKSMFVVPNHLTEQLGREFLELYQGANILVATKKDFEPKNRKRFIGRIATGEYDAVIIGHSQFEKIPMSKDYQQKHIQSEIDEIIKNIQQLKQENNQNFTVKQLEGTKKKLEVRLKKLNDDFKKDNVVTFEELGVDKLYVDEAHSFKNLFLYTKMRNVAGIGQTEALKSSDMFMKCRYMDEITGGKGVVFATGTPVSNTMSELYTMQRYLQYDELKKQGHQNFDSWASTFGETVTAIELSPEGNGYRTKTRFAKFYNLPELMNNVKQFADIQTADMLNLPTPEVEYKKVLTKPTEEQKLILESLSERAEEVRNRNVEPTEDNMLKITNDGKKLALDQRLVNEMLPDDENSKVNACVENIYNIWKGSIEKKSAQLVFSDMSTPKNDESFNIYDDLKEKLINKGIPEEEIAFIHNANSEKQKDELFAKVRTGDVRILLGSTQKMGAGTNVQTKLIALHDLDVPWRPSDLEQRAGRIVRQGNENKKVEIYRYVTENTFDAYLWVRHEVA</sequence>
<dbReference type="SMART" id="SM00490">
    <property type="entry name" value="HELICc"/>
    <property type="match status" value="1"/>
</dbReference>
<evidence type="ECO:0000256" key="1">
    <source>
        <dbReference type="SAM" id="Coils"/>
    </source>
</evidence>
<gene>
    <name evidence="4" type="ORF">JMUB3935_0274</name>
</gene>
<dbReference type="SMART" id="SM00487">
    <property type="entry name" value="DEXDc"/>
    <property type="match status" value="1"/>
</dbReference>
<accession>A0A510KJ81</accession>
<dbReference type="EMBL" id="AP019840">
    <property type="protein sequence ID" value="BBM51307.1"/>
    <property type="molecule type" value="Genomic_DNA"/>
</dbReference>
<protein>
    <submittedName>
        <fullName evidence="4">DNA helicase</fullName>
    </submittedName>
</protein>
<feature type="domain" description="Helicase C-terminal" evidence="3">
    <location>
        <begin position="1712"/>
        <end position="1863"/>
    </location>
</feature>
<dbReference type="PRINTS" id="PR00507">
    <property type="entry name" value="N12N6MTFRASE"/>
</dbReference>
<evidence type="ECO:0000313" key="5">
    <source>
        <dbReference type="Proteomes" id="UP000321378"/>
    </source>
</evidence>
<keyword evidence="4" id="KW-0378">Hydrolase</keyword>
<dbReference type="PANTHER" id="PTHR41313">
    <property type="entry name" value="ADENINE-SPECIFIC METHYLTRANSFERASE"/>
    <property type="match status" value="1"/>
</dbReference>
<proteinExistence type="predicted"/>
<feature type="region of interest" description="Disordered" evidence="2">
    <location>
        <begin position="270"/>
        <end position="305"/>
    </location>
</feature>
<evidence type="ECO:0000256" key="2">
    <source>
        <dbReference type="SAM" id="MobiDB-lite"/>
    </source>
</evidence>
<reference evidence="4 5" key="1">
    <citation type="submission" date="2019-07" db="EMBL/GenBank/DDBJ databases">
        <title>Complete Genome Sequence of Leptotrichia trevisanii Strain JMUB3935.</title>
        <authorList>
            <person name="Watanabe S."/>
            <person name="Cui L."/>
        </authorList>
    </citation>
    <scope>NUCLEOTIDE SEQUENCE [LARGE SCALE GENOMIC DNA]</scope>
    <source>
        <strain evidence="4 5">JMUB3935</strain>
    </source>
</reference>
<evidence type="ECO:0000313" key="4">
    <source>
        <dbReference type="EMBL" id="BBM51307.1"/>
    </source>
</evidence>
<feature type="region of interest" description="Disordered" evidence="2">
    <location>
        <begin position="336"/>
        <end position="360"/>
    </location>
</feature>
<dbReference type="InterPro" id="IPR001650">
    <property type="entry name" value="Helicase_C-like"/>
</dbReference>
<name>A0A510KJ81_9FUSO</name>
<dbReference type="SUPFAM" id="SSF52540">
    <property type="entry name" value="P-loop containing nucleoside triphosphate hydrolases"/>
    <property type="match status" value="2"/>
</dbReference>
<dbReference type="SUPFAM" id="SSF53335">
    <property type="entry name" value="S-adenosyl-L-methionine-dependent methyltransferases"/>
    <property type="match status" value="1"/>
</dbReference>
<dbReference type="InterPro" id="IPR052933">
    <property type="entry name" value="DNA_Protect_Modify"/>
</dbReference>
<keyword evidence="4" id="KW-0547">Nucleotide-binding</keyword>
<feature type="compositionally biased region" description="Polar residues" evidence="2">
    <location>
        <begin position="284"/>
        <end position="299"/>
    </location>
</feature>
<dbReference type="GO" id="GO:0004386">
    <property type="term" value="F:helicase activity"/>
    <property type="evidence" value="ECO:0007669"/>
    <property type="project" value="UniProtKB-KW"/>
</dbReference>
<dbReference type="InterPro" id="IPR027417">
    <property type="entry name" value="P-loop_NTPase"/>
</dbReference>
<organism evidence="4 5">
    <name type="scientific">Leptotrichia trevisanii</name>
    <dbReference type="NCBI Taxonomy" id="109328"/>
    <lineage>
        <taxon>Bacteria</taxon>
        <taxon>Fusobacteriati</taxon>
        <taxon>Fusobacteriota</taxon>
        <taxon>Fusobacteriia</taxon>
        <taxon>Fusobacteriales</taxon>
        <taxon>Leptotrichiaceae</taxon>
        <taxon>Leptotrichia</taxon>
    </lineage>
</organism>
<dbReference type="InterPro" id="IPR029063">
    <property type="entry name" value="SAM-dependent_MTases_sf"/>
</dbReference>
<dbReference type="InterPro" id="IPR011639">
    <property type="entry name" value="MethylTrfase_TaqI-like_dom"/>
</dbReference>
<keyword evidence="4" id="KW-0067">ATP-binding</keyword>
<dbReference type="PROSITE" id="PS51194">
    <property type="entry name" value="HELICASE_CTER"/>
    <property type="match status" value="1"/>
</dbReference>
<evidence type="ECO:0000259" key="3">
    <source>
        <dbReference type="PROSITE" id="PS51194"/>
    </source>
</evidence>
<keyword evidence="4" id="KW-0347">Helicase</keyword>
<dbReference type="Pfam" id="PF00271">
    <property type="entry name" value="Helicase_C"/>
    <property type="match status" value="1"/>
</dbReference>
<dbReference type="Gene3D" id="3.40.50.300">
    <property type="entry name" value="P-loop containing nucleotide triphosphate hydrolases"/>
    <property type="match status" value="2"/>
</dbReference>
<dbReference type="Pfam" id="PF07669">
    <property type="entry name" value="Eco57I"/>
    <property type="match status" value="1"/>
</dbReference>
<dbReference type="GO" id="GO:0006304">
    <property type="term" value="P:DNA modification"/>
    <property type="evidence" value="ECO:0007669"/>
    <property type="project" value="InterPro"/>
</dbReference>